<gene>
    <name evidence="1" type="ORF">OLEA9_A029409</name>
</gene>
<dbReference type="OrthoDB" id="3176171at2759"/>
<protein>
    <submittedName>
        <fullName evidence="1">Kinesin KIN-10C</fullName>
    </submittedName>
</protein>
<organism evidence="1 2">
    <name type="scientific">Olea europaea subsp. europaea</name>
    <dbReference type="NCBI Taxonomy" id="158383"/>
    <lineage>
        <taxon>Eukaryota</taxon>
        <taxon>Viridiplantae</taxon>
        <taxon>Streptophyta</taxon>
        <taxon>Embryophyta</taxon>
        <taxon>Tracheophyta</taxon>
        <taxon>Spermatophyta</taxon>
        <taxon>Magnoliopsida</taxon>
        <taxon>eudicotyledons</taxon>
        <taxon>Gunneridae</taxon>
        <taxon>Pentapetalae</taxon>
        <taxon>asterids</taxon>
        <taxon>lamiids</taxon>
        <taxon>Lamiales</taxon>
        <taxon>Oleaceae</taxon>
        <taxon>Oleeae</taxon>
        <taxon>Olea</taxon>
    </lineage>
</organism>
<dbReference type="EMBL" id="CACTIH010003676">
    <property type="protein sequence ID" value="CAA2981614.1"/>
    <property type="molecule type" value="Genomic_DNA"/>
</dbReference>
<proteinExistence type="predicted"/>
<dbReference type="SUPFAM" id="SSF52540">
    <property type="entry name" value="P-loop containing nucleoside triphosphate hydrolases"/>
    <property type="match status" value="1"/>
</dbReference>
<comment type="caution">
    <text evidence="1">The sequence shown here is derived from an EMBL/GenBank/DDBJ whole genome shotgun (WGS) entry which is preliminary data.</text>
</comment>
<evidence type="ECO:0000313" key="1">
    <source>
        <dbReference type="EMBL" id="CAA2981614.1"/>
    </source>
</evidence>
<accession>A0A8S0RQ92</accession>
<dbReference type="Proteomes" id="UP000594638">
    <property type="component" value="Unassembled WGS sequence"/>
</dbReference>
<evidence type="ECO:0000313" key="2">
    <source>
        <dbReference type="Proteomes" id="UP000594638"/>
    </source>
</evidence>
<dbReference type="InterPro" id="IPR027417">
    <property type="entry name" value="P-loop_NTPase"/>
</dbReference>
<dbReference type="Gramene" id="OE9A029409T1">
    <property type="protein sequence ID" value="OE9A029409C1"/>
    <property type="gene ID" value="OE9A029409"/>
</dbReference>
<dbReference type="AlphaFoldDB" id="A0A8S0RQ92"/>
<reference evidence="1 2" key="1">
    <citation type="submission" date="2019-12" db="EMBL/GenBank/DDBJ databases">
        <authorList>
            <person name="Alioto T."/>
            <person name="Alioto T."/>
            <person name="Gomez Garrido J."/>
        </authorList>
    </citation>
    <scope>NUCLEOTIDE SEQUENCE [LARGE SCALE GENOMIC DNA]</scope>
</reference>
<sequence>MAISEILSKAMEFGKSVSVSLYEVIQDPAYDLLDPKHLEVAVKSIQEFHNLVVVVFKKSAQKIPTEQTRNHKGLMIPVTPEDDNLKTMLTSKMYFVDF</sequence>
<keyword evidence="2" id="KW-1185">Reference proteome</keyword>
<name>A0A8S0RQ92_OLEEU</name>